<feature type="region of interest" description="Disordered" evidence="1">
    <location>
        <begin position="106"/>
        <end position="243"/>
    </location>
</feature>
<evidence type="ECO:0000256" key="1">
    <source>
        <dbReference type="SAM" id="MobiDB-lite"/>
    </source>
</evidence>
<evidence type="ECO:0008006" key="5">
    <source>
        <dbReference type="Google" id="ProtNLM"/>
    </source>
</evidence>
<keyword evidence="2" id="KW-0732">Signal</keyword>
<accession>A0A8X6JJV8</accession>
<feature type="chain" id="PRO_5036487388" description="Apple domain-containing protein" evidence="2">
    <location>
        <begin position="19"/>
        <end position="414"/>
    </location>
</feature>
<dbReference type="Proteomes" id="UP000887013">
    <property type="component" value="Unassembled WGS sequence"/>
</dbReference>
<protein>
    <recommendedName>
        <fullName evidence="5">Apple domain-containing protein</fullName>
    </recommendedName>
</protein>
<evidence type="ECO:0000313" key="3">
    <source>
        <dbReference type="EMBL" id="GFS37446.1"/>
    </source>
</evidence>
<evidence type="ECO:0000256" key="2">
    <source>
        <dbReference type="SAM" id="SignalP"/>
    </source>
</evidence>
<dbReference type="OrthoDB" id="6429205at2759"/>
<name>A0A8X6JJV8_NEPPI</name>
<dbReference type="EMBL" id="BMAW01088967">
    <property type="protein sequence ID" value="GFS37446.1"/>
    <property type="molecule type" value="Genomic_DNA"/>
</dbReference>
<keyword evidence="4" id="KW-1185">Reference proteome</keyword>
<feature type="compositionally biased region" description="Low complexity" evidence="1">
    <location>
        <begin position="106"/>
        <end position="238"/>
    </location>
</feature>
<evidence type="ECO:0000313" key="4">
    <source>
        <dbReference type="Proteomes" id="UP000887013"/>
    </source>
</evidence>
<proteinExistence type="predicted"/>
<reference evidence="3" key="1">
    <citation type="submission" date="2020-08" db="EMBL/GenBank/DDBJ databases">
        <title>Multicomponent nature underlies the extraordinary mechanical properties of spider dragline silk.</title>
        <authorList>
            <person name="Kono N."/>
            <person name="Nakamura H."/>
            <person name="Mori M."/>
            <person name="Yoshida Y."/>
            <person name="Ohtoshi R."/>
            <person name="Malay A.D."/>
            <person name="Moran D.A.P."/>
            <person name="Tomita M."/>
            <person name="Numata K."/>
            <person name="Arakawa K."/>
        </authorList>
    </citation>
    <scope>NUCLEOTIDE SEQUENCE</scope>
</reference>
<feature type="signal peptide" evidence="2">
    <location>
        <begin position="1"/>
        <end position="18"/>
    </location>
</feature>
<comment type="caution">
    <text evidence="3">The sequence shown here is derived from an EMBL/GenBank/DDBJ whole genome shotgun (WGS) entry which is preliminary data.</text>
</comment>
<dbReference type="AlphaFoldDB" id="A0A8X6JJV8"/>
<organism evidence="3 4">
    <name type="scientific">Nephila pilipes</name>
    <name type="common">Giant wood spider</name>
    <name type="synonym">Nephila maculata</name>
    <dbReference type="NCBI Taxonomy" id="299642"/>
    <lineage>
        <taxon>Eukaryota</taxon>
        <taxon>Metazoa</taxon>
        <taxon>Ecdysozoa</taxon>
        <taxon>Arthropoda</taxon>
        <taxon>Chelicerata</taxon>
        <taxon>Arachnida</taxon>
        <taxon>Araneae</taxon>
        <taxon>Araneomorphae</taxon>
        <taxon>Entelegynae</taxon>
        <taxon>Araneoidea</taxon>
        <taxon>Nephilidae</taxon>
        <taxon>Nephila</taxon>
    </lineage>
</organism>
<sequence length="414" mass="44824">MMSIRVLLLLLAIHQVLSGESYTFLLSIQDQLFPDWVTEDLEPVTRTECASLCFKREACTHFGFSLSHCLLLRDELDGCPEDECPSATGMKIYELKRDVVVTTTSTTTTTTEATTTTTTAASETTTPIATSTSTKPPPTTTSDAPTTTTTTTITTTTEPKTTTTEIPTTTTETLTTTTESPTTTTEQQTTSTTTTTVPPETTTTTEAPTTTTTSSTTTTTIATTSTTETTTAGTTTTTGASKFSCDPPDGAEAEAMCPMDTLLLNALGSKSPFFGDALSPKCYDFKENLYDESKEKIHYFFSVDNGISINAQCYGKDEVITKFKLCVMDAHIPAIVLHCCPIKDPNRIEKIFNTSSEPWKDALVDCDSKAGFQKMWFQDADGRGVITRIIYQCILFDVPDNAVDSVVGDNKPAL</sequence>
<gene>
    <name evidence="3" type="primary">AVEN_44200_1</name>
    <name evidence="3" type="ORF">NPIL_346351</name>
</gene>